<dbReference type="AlphaFoldDB" id="A0A142J527"/>
<dbReference type="InterPro" id="IPR017970">
    <property type="entry name" value="Homeobox_CS"/>
</dbReference>
<dbReference type="PANTHER" id="PTHR45793">
    <property type="entry name" value="HOMEOBOX PROTEIN"/>
    <property type="match status" value="1"/>
</dbReference>
<organism evidence="10">
    <name type="scientific">Lineus ruber</name>
    <name type="common">Red bootlace</name>
    <name type="synonym">Poseidon ruber</name>
    <dbReference type="NCBI Taxonomy" id="88926"/>
    <lineage>
        <taxon>Eukaryota</taxon>
        <taxon>Metazoa</taxon>
        <taxon>Spiralia</taxon>
        <taxon>Lophotrochozoa</taxon>
        <taxon>Nemertea</taxon>
        <taxon>Pilidiophora</taxon>
        <taxon>Heteronemertea</taxon>
        <taxon>Lineidae</taxon>
        <taxon>Lineus</taxon>
    </lineage>
</organism>
<dbReference type="PROSITE" id="PS50071">
    <property type="entry name" value="HOMEOBOX_2"/>
    <property type="match status" value="1"/>
</dbReference>
<feature type="domain" description="Homeobox" evidence="9">
    <location>
        <begin position="65"/>
        <end position="125"/>
    </location>
</feature>
<accession>A0A142J527</accession>
<reference evidence="10" key="1">
    <citation type="journal article" date="2015" name="Evodevo">
        <title>Evolution and development of the adelphophagic, intracapsular Schmidt's larva of the nemertean Lineus ruber.</title>
        <authorList>
            <person name="Martin-Duran J.M."/>
            <person name="Vellutini B.C."/>
            <person name="Hejnol A."/>
        </authorList>
    </citation>
    <scope>NUCLEOTIDE SEQUENCE</scope>
</reference>
<dbReference type="SUPFAM" id="SSF46689">
    <property type="entry name" value="Homeodomain-like"/>
    <property type="match status" value="1"/>
</dbReference>
<evidence type="ECO:0000256" key="2">
    <source>
        <dbReference type="ARBA" id="ARBA00022473"/>
    </source>
</evidence>
<keyword evidence="4 6" id="KW-0371">Homeobox</keyword>
<evidence type="ECO:0000259" key="9">
    <source>
        <dbReference type="PROSITE" id="PS50071"/>
    </source>
</evidence>
<dbReference type="GO" id="GO:0005634">
    <property type="term" value="C:nucleus"/>
    <property type="evidence" value="ECO:0007669"/>
    <property type="project" value="UniProtKB-SubCell"/>
</dbReference>
<evidence type="ECO:0000256" key="1">
    <source>
        <dbReference type="ARBA" id="ARBA00004123"/>
    </source>
</evidence>
<evidence type="ECO:0000256" key="6">
    <source>
        <dbReference type="PROSITE-ProRule" id="PRU00108"/>
    </source>
</evidence>
<name>A0A142J527_LINRU</name>
<dbReference type="PANTHER" id="PTHR45793:SF5">
    <property type="entry name" value="HOMEOTIC PROTEIN OCELLILESS"/>
    <property type="match status" value="1"/>
</dbReference>
<keyword evidence="3 6" id="KW-0238">DNA-binding</keyword>
<dbReference type="InterPro" id="IPR009057">
    <property type="entry name" value="Homeodomain-like_sf"/>
</dbReference>
<sequence length="314" mass="34129">MTSMAYPPPVSGGVGKGAPYSVNGISLGSPNVDSCVMQAALNYPGWYTLESKNSFTPSFPANTPRKQRRERTTFTRAQLDILESLFQKTRYPDIFMREEVALKINLPESRVQVWFKNRRAKCRQQQKAQDSGKPATSPTNGQQATTTPATRPIKKSKSPPPPSSSPTGSYKSAGTPTYPTSNCGLPNGNNASTPIWSPASMTPINNMNSSEYMQRASYSMSNSQTGYTAQSGYGPSSYCCNMDYFPAQMQWPGVVGGSQVPTTTHSGHSGSYTPLSSAQCLSRSNTSSSGECYDYKDNAMAGSAWTQNYKYCEI</sequence>
<dbReference type="GO" id="GO:0000978">
    <property type="term" value="F:RNA polymerase II cis-regulatory region sequence-specific DNA binding"/>
    <property type="evidence" value="ECO:0007669"/>
    <property type="project" value="TreeGrafter"/>
</dbReference>
<protein>
    <submittedName>
        <fullName evidence="10">Otx</fullName>
    </submittedName>
</protein>
<feature type="compositionally biased region" description="Polar residues" evidence="8">
    <location>
        <begin position="167"/>
        <end position="186"/>
    </location>
</feature>
<evidence type="ECO:0000256" key="8">
    <source>
        <dbReference type="SAM" id="MobiDB-lite"/>
    </source>
</evidence>
<feature type="region of interest" description="Disordered" evidence="8">
    <location>
        <begin position="124"/>
        <end position="186"/>
    </location>
</feature>
<dbReference type="InterPro" id="IPR001356">
    <property type="entry name" value="HD"/>
</dbReference>
<feature type="compositionally biased region" description="Polar residues" evidence="8">
    <location>
        <begin position="134"/>
        <end position="149"/>
    </location>
</feature>
<comment type="subcellular location">
    <subcellularLocation>
        <location evidence="1 6 7">Nucleus</location>
    </subcellularLocation>
</comment>
<evidence type="ECO:0000256" key="5">
    <source>
        <dbReference type="ARBA" id="ARBA00023242"/>
    </source>
</evidence>
<evidence type="ECO:0000256" key="7">
    <source>
        <dbReference type="RuleBase" id="RU000682"/>
    </source>
</evidence>
<dbReference type="SMART" id="SM00389">
    <property type="entry name" value="HOX"/>
    <property type="match status" value="1"/>
</dbReference>
<dbReference type="GO" id="GO:0000981">
    <property type="term" value="F:DNA-binding transcription factor activity, RNA polymerase II-specific"/>
    <property type="evidence" value="ECO:0007669"/>
    <property type="project" value="InterPro"/>
</dbReference>
<proteinExistence type="evidence at transcript level"/>
<dbReference type="FunFam" id="1.10.10.60:FF:000142">
    <property type="entry name" value="homeobox protein OTX2 isoform X2"/>
    <property type="match status" value="1"/>
</dbReference>
<dbReference type="EMBL" id="KT335965">
    <property type="protein sequence ID" value="AMR72028.1"/>
    <property type="molecule type" value="mRNA"/>
</dbReference>
<evidence type="ECO:0000256" key="4">
    <source>
        <dbReference type="ARBA" id="ARBA00023155"/>
    </source>
</evidence>
<dbReference type="Gene3D" id="1.10.10.60">
    <property type="entry name" value="Homeodomain-like"/>
    <property type="match status" value="1"/>
</dbReference>
<dbReference type="Pfam" id="PF00046">
    <property type="entry name" value="Homeodomain"/>
    <property type="match status" value="1"/>
</dbReference>
<dbReference type="PROSITE" id="PS00027">
    <property type="entry name" value="HOMEOBOX_1"/>
    <property type="match status" value="1"/>
</dbReference>
<evidence type="ECO:0000313" key="10">
    <source>
        <dbReference type="EMBL" id="AMR72028.1"/>
    </source>
</evidence>
<dbReference type="CDD" id="cd00086">
    <property type="entry name" value="homeodomain"/>
    <property type="match status" value="1"/>
</dbReference>
<keyword evidence="5 6" id="KW-0539">Nucleus</keyword>
<evidence type="ECO:0000256" key="3">
    <source>
        <dbReference type="ARBA" id="ARBA00023125"/>
    </source>
</evidence>
<feature type="DNA-binding region" description="Homeobox" evidence="6">
    <location>
        <begin position="67"/>
        <end position="126"/>
    </location>
</feature>
<keyword evidence="2" id="KW-0217">Developmental protein</keyword>